<gene>
    <name evidence="7" type="ORF">NA56DRAFT_579732</name>
</gene>
<dbReference type="AlphaFoldDB" id="A0A2J6PRY5"/>
<dbReference type="GO" id="GO:0006032">
    <property type="term" value="P:chitin catabolic process"/>
    <property type="evidence" value="ECO:0007669"/>
    <property type="project" value="UniProtKB-KW"/>
</dbReference>
<dbReference type="GO" id="GO:0004099">
    <property type="term" value="F:chitin deacetylase activity"/>
    <property type="evidence" value="ECO:0007669"/>
    <property type="project" value="UniProtKB-EC"/>
</dbReference>
<dbReference type="GO" id="GO:0009272">
    <property type="term" value="P:fungal-type cell wall biogenesis"/>
    <property type="evidence" value="ECO:0007669"/>
    <property type="project" value="UniProtKB-ARBA"/>
</dbReference>
<accession>A0A2J6PRY5</accession>
<dbReference type="Proteomes" id="UP000235672">
    <property type="component" value="Unassembled WGS sequence"/>
</dbReference>
<protein>
    <recommendedName>
        <fullName evidence="4">chitin deacetylase</fullName>
        <ecNumber evidence="4">3.5.1.41</ecNumber>
    </recommendedName>
</protein>
<dbReference type="SUPFAM" id="SSF88713">
    <property type="entry name" value="Glycoside hydrolase/deacetylase"/>
    <property type="match status" value="1"/>
</dbReference>
<dbReference type="STRING" id="1745343.A0A2J6PRY5"/>
<evidence type="ECO:0000313" key="8">
    <source>
        <dbReference type="Proteomes" id="UP000235672"/>
    </source>
</evidence>
<evidence type="ECO:0000256" key="4">
    <source>
        <dbReference type="ARBA" id="ARBA00024056"/>
    </source>
</evidence>
<dbReference type="Gene3D" id="3.20.20.370">
    <property type="entry name" value="Glycoside hydrolase/deacetylase"/>
    <property type="match status" value="1"/>
</dbReference>
<evidence type="ECO:0000256" key="3">
    <source>
        <dbReference type="ARBA" id="ARBA00023285"/>
    </source>
</evidence>
<feature type="domain" description="NodB homology" evidence="6">
    <location>
        <begin position="49"/>
        <end position="224"/>
    </location>
</feature>
<proteinExistence type="predicted"/>
<keyword evidence="2" id="KW-0119">Carbohydrate metabolism</keyword>
<dbReference type="Pfam" id="PF01522">
    <property type="entry name" value="Polysacc_deac_1"/>
    <property type="match status" value="1"/>
</dbReference>
<dbReference type="InterPro" id="IPR011330">
    <property type="entry name" value="Glyco_hydro/deAcase_b/a-brl"/>
</dbReference>
<comment type="cofactor">
    <cofactor evidence="1">
        <name>Co(2+)</name>
        <dbReference type="ChEBI" id="CHEBI:48828"/>
    </cofactor>
</comment>
<dbReference type="GO" id="GO:0005975">
    <property type="term" value="P:carbohydrate metabolic process"/>
    <property type="evidence" value="ECO:0007669"/>
    <property type="project" value="InterPro"/>
</dbReference>
<name>A0A2J6PRY5_9HELO</name>
<keyword evidence="2" id="KW-0624">Polysaccharide degradation</keyword>
<keyword evidence="3" id="KW-0170">Cobalt</keyword>
<dbReference type="InterPro" id="IPR002509">
    <property type="entry name" value="NODB_dom"/>
</dbReference>
<dbReference type="EMBL" id="KZ613503">
    <property type="protein sequence ID" value="PMD16784.1"/>
    <property type="molecule type" value="Genomic_DNA"/>
</dbReference>
<evidence type="ECO:0000259" key="6">
    <source>
        <dbReference type="PROSITE" id="PS51677"/>
    </source>
</evidence>
<dbReference type="PANTHER" id="PTHR10587:SF137">
    <property type="entry name" value="4-DEOXY-4-FORMAMIDO-L-ARABINOSE-PHOSPHOUNDECAPRENOL DEFORMYLASE ARND-RELATED"/>
    <property type="match status" value="1"/>
</dbReference>
<keyword evidence="2" id="KW-0146">Chitin degradation</keyword>
<sequence length="242" mass="27213">MLLFALLTLLIILLLLAYTIYKPPNFLINYLQSKYPSVIFQLPLSSNRKLLALTIDDAPSAYTSQILDLLKKYNAKATFFIIGSQIASYPDLLQRMHSEGHETGSHAWRDEPSLSLPLAELKLQIQELDGLLPKNGNGEKYFRPGSGVFSGAMVEMVRELGYRVVLGSVYPHDAQIRSAWWNARHVLGMVRSGAVVIMHDRRDYSVEQLERVLKGLMEGGWKVESLGGLLRVAEEERVRKGG</sequence>
<keyword evidence="8" id="KW-1185">Reference proteome</keyword>
<evidence type="ECO:0000256" key="1">
    <source>
        <dbReference type="ARBA" id="ARBA00001941"/>
    </source>
</evidence>
<evidence type="ECO:0000313" key="7">
    <source>
        <dbReference type="EMBL" id="PMD16784.1"/>
    </source>
</evidence>
<dbReference type="OrthoDB" id="407355at2759"/>
<evidence type="ECO:0000256" key="2">
    <source>
        <dbReference type="ARBA" id="ARBA00023024"/>
    </source>
</evidence>
<comment type="catalytic activity">
    <reaction evidence="5">
        <text>[(1-&gt;4)-N-acetyl-beta-D-glucosaminyl](n) + n H2O = chitosan + n acetate</text>
        <dbReference type="Rhea" id="RHEA:10464"/>
        <dbReference type="Rhea" id="RHEA-COMP:9593"/>
        <dbReference type="Rhea" id="RHEA-COMP:9597"/>
        <dbReference type="ChEBI" id="CHEBI:15377"/>
        <dbReference type="ChEBI" id="CHEBI:17029"/>
        <dbReference type="ChEBI" id="CHEBI:30089"/>
        <dbReference type="ChEBI" id="CHEBI:57704"/>
        <dbReference type="EC" id="3.5.1.41"/>
    </reaction>
    <physiologicalReaction direction="left-to-right" evidence="5">
        <dbReference type="Rhea" id="RHEA:10465"/>
    </physiologicalReaction>
</comment>
<organism evidence="7 8">
    <name type="scientific">Hyaloscypha hepaticicola</name>
    <dbReference type="NCBI Taxonomy" id="2082293"/>
    <lineage>
        <taxon>Eukaryota</taxon>
        <taxon>Fungi</taxon>
        <taxon>Dikarya</taxon>
        <taxon>Ascomycota</taxon>
        <taxon>Pezizomycotina</taxon>
        <taxon>Leotiomycetes</taxon>
        <taxon>Helotiales</taxon>
        <taxon>Hyaloscyphaceae</taxon>
        <taxon>Hyaloscypha</taxon>
    </lineage>
</organism>
<reference evidence="7 8" key="1">
    <citation type="submission" date="2016-05" db="EMBL/GenBank/DDBJ databases">
        <title>A degradative enzymes factory behind the ericoid mycorrhizal symbiosis.</title>
        <authorList>
            <consortium name="DOE Joint Genome Institute"/>
            <person name="Martino E."/>
            <person name="Morin E."/>
            <person name="Grelet G."/>
            <person name="Kuo A."/>
            <person name="Kohler A."/>
            <person name="Daghino S."/>
            <person name="Barry K."/>
            <person name="Choi C."/>
            <person name="Cichocki N."/>
            <person name="Clum A."/>
            <person name="Copeland A."/>
            <person name="Hainaut M."/>
            <person name="Haridas S."/>
            <person name="Labutti K."/>
            <person name="Lindquist E."/>
            <person name="Lipzen A."/>
            <person name="Khouja H.-R."/>
            <person name="Murat C."/>
            <person name="Ohm R."/>
            <person name="Olson A."/>
            <person name="Spatafora J."/>
            <person name="Veneault-Fourrey C."/>
            <person name="Henrissat B."/>
            <person name="Grigoriev I."/>
            <person name="Martin F."/>
            <person name="Perotto S."/>
        </authorList>
    </citation>
    <scope>NUCLEOTIDE SEQUENCE [LARGE SCALE GENOMIC DNA]</scope>
    <source>
        <strain evidence="7 8">UAMH 7357</strain>
    </source>
</reference>
<dbReference type="InterPro" id="IPR050248">
    <property type="entry name" value="Polysacc_deacetylase_ArnD"/>
</dbReference>
<dbReference type="PANTHER" id="PTHR10587">
    <property type="entry name" value="GLYCOSYL TRANSFERASE-RELATED"/>
    <property type="match status" value="1"/>
</dbReference>
<evidence type="ECO:0000256" key="5">
    <source>
        <dbReference type="ARBA" id="ARBA00048494"/>
    </source>
</evidence>
<dbReference type="PROSITE" id="PS51677">
    <property type="entry name" value="NODB"/>
    <property type="match status" value="1"/>
</dbReference>
<dbReference type="EC" id="3.5.1.41" evidence="4"/>